<dbReference type="EMBL" id="FOIS01000003">
    <property type="protein sequence ID" value="SEW14349.1"/>
    <property type="molecule type" value="Genomic_DNA"/>
</dbReference>
<dbReference type="InterPro" id="IPR046783">
    <property type="entry name" value="HTH_63"/>
</dbReference>
<dbReference type="Proteomes" id="UP000183275">
    <property type="component" value="Unassembled WGS sequence"/>
</dbReference>
<keyword evidence="3" id="KW-1185">Reference proteome</keyword>
<dbReference type="RefSeq" id="WP_049991833.1">
    <property type="nucleotide sequence ID" value="NZ_FOIS01000003.1"/>
</dbReference>
<dbReference type="eggNOG" id="arCOG07982">
    <property type="taxonomic scope" value="Archaea"/>
</dbReference>
<feature type="region of interest" description="Disordered" evidence="1">
    <location>
        <begin position="186"/>
        <end position="205"/>
    </location>
</feature>
<feature type="compositionally biased region" description="Polar residues" evidence="1">
    <location>
        <begin position="186"/>
        <end position="195"/>
    </location>
</feature>
<protein>
    <submittedName>
        <fullName evidence="2">Uncharacterized protein</fullName>
    </submittedName>
</protein>
<organism evidence="2 3">
    <name type="scientific">Natrinema salifodinae</name>
    <dbReference type="NCBI Taxonomy" id="1202768"/>
    <lineage>
        <taxon>Archaea</taxon>
        <taxon>Methanobacteriati</taxon>
        <taxon>Methanobacteriota</taxon>
        <taxon>Stenosarchaea group</taxon>
        <taxon>Halobacteria</taxon>
        <taxon>Halobacteriales</taxon>
        <taxon>Natrialbaceae</taxon>
        <taxon>Natrinema</taxon>
    </lineage>
</organism>
<evidence type="ECO:0000256" key="1">
    <source>
        <dbReference type="SAM" id="MobiDB-lite"/>
    </source>
</evidence>
<dbReference type="STRING" id="1202768.SAMN05216285_2619"/>
<dbReference type="AlphaFoldDB" id="A0A1I0PIZ2"/>
<name>A0A1I0PIZ2_9EURY</name>
<dbReference type="Pfam" id="PF20575">
    <property type="entry name" value="HTH_63"/>
    <property type="match status" value="1"/>
</dbReference>
<accession>A0A1I0PIZ2</accession>
<gene>
    <name evidence="2" type="ORF">SAMN05216285_2619</name>
</gene>
<evidence type="ECO:0000313" key="2">
    <source>
        <dbReference type="EMBL" id="SEW14349.1"/>
    </source>
</evidence>
<proteinExistence type="predicted"/>
<evidence type="ECO:0000313" key="3">
    <source>
        <dbReference type="Proteomes" id="UP000183275"/>
    </source>
</evidence>
<sequence length="205" mass="22628">MSANNHTPAAFPFVEPEFGDDVCVDCYVRSAVPSAVTDQVDALVDRLRTLDERNAVDDVRVSRWPSQHAIADADRPTRDDLVETFERWAERRGYSLEPAFRRRTIPASPLGVEADAREQVRVPLVALAISETETAAETEAETDTAVGAKPLDAESLRGVVPCTERTDEERTHTVDRWLTAVETQSIGASARNSLADQPMPLEGQR</sequence>
<reference evidence="3" key="1">
    <citation type="submission" date="2016-10" db="EMBL/GenBank/DDBJ databases">
        <authorList>
            <person name="Varghese N."/>
        </authorList>
    </citation>
    <scope>NUCLEOTIDE SEQUENCE [LARGE SCALE GENOMIC DNA]</scope>
    <source>
        <strain evidence="3">CGMCC 1.12284</strain>
    </source>
</reference>